<feature type="region of interest" description="Disordered" evidence="5">
    <location>
        <begin position="1329"/>
        <end position="1409"/>
    </location>
</feature>
<feature type="region of interest" description="Disordered" evidence="5">
    <location>
        <begin position="969"/>
        <end position="1027"/>
    </location>
</feature>
<dbReference type="SUPFAM" id="SSF49879">
    <property type="entry name" value="SMAD/FHA domain"/>
    <property type="match status" value="1"/>
</dbReference>
<feature type="compositionally biased region" description="Low complexity" evidence="5">
    <location>
        <begin position="828"/>
        <end position="838"/>
    </location>
</feature>
<feature type="compositionally biased region" description="Pro residues" evidence="5">
    <location>
        <begin position="19"/>
        <end position="32"/>
    </location>
</feature>
<feature type="compositionally biased region" description="Polar residues" evidence="5">
    <location>
        <begin position="1630"/>
        <end position="1641"/>
    </location>
</feature>
<feature type="domain" description="Protein kinase" evidence="7">
    <location>
        <begin position="664"/>
        <end position="1223"/>
    </location>
</feature>
<feature type="compositionally biased region" description="Polar residues" evidence="5">
    <location>
        <begin position="1274"/>
        <end position="1287"/>
    </location>
</feature>
<name>A0A640KQK5_LEITA</name>
<dbReference type="EC" id="2.7.11.1" evidence="1"/>
<comment type="caution">
    <text evidence="8">The sequence shown here is derived from an EMBL/GenBank/DDBJ whole genome shotgun (WGS) entry which is preliminary data.</text>
</comment>
<evidence type="ECO:0000259" key="6">
    <source>
        <dbReference type="PROSITE" id="PS50006"/>
    </source>
</evidence>
<feature type="region of interest" description="Disordered" evidence="5">
    <location>
        <begin position="1"/>
        <end position="53"/>
    </location>
</feature>
<sequence length="1962" mass="212660">MFSSTNNLSSDTAVASELPPSPRPRTPSPPIVPSASHSSMPSTAATQIVSRGVSSTPPLATEVDICGPFLLYDQCGRLLGRYEPSDLWGLLISEHTALNCTYAQTTVRIGRAGGCDTVLSDPRVSSTHFTIALELEPHGNSDHRNHRRGNGVEGNAAAHVFHEKRNSWNADNSESGTGSDTHEIPLRQRRSPEGSSVNIRGMHASTNISVVQVPESATPGGLTSSSSLLNPVASEKGLNKGGQSNEKALSGATLPAWRVRRVLLADCSANGTYVNDVLVGRGECCELHYGDDISIVRVSEKKRPRRGSTTPTDLSSEEDEVESFAQGERARKLRHGAAAVSSFPSQHVALSRDTLAGGGAVSMRTEVNEEGSSPSSDDRHVTQMFTALLSTLSTEHTYVERFCFHFYHAEEVGRGGIPITESDTVDASRKIVAGEVEAEEERHGKGNEESDKYDAVLQQPQPDLTHSLSHLKSVRFPDDPVTVFDPLPQNTDCDGTESPLVSLSALQYDDQHASLSTPPIAPCALVPGDTTISAAFAPQSSAGSLRTFSTVVTPHFLLRPRPSIRESFIAPISLPDSEASVQLSNEAMHGSVTTSSPAIRFHESIGISPALQRNVAAQRALAARRGGSIPSNQTNGSLGTFGAIMKDMPADIPVRYAVLPLRHLQWGGRIGFGASGDVFMGIDVSTATVVAIKVLKGSSLFQSSQPADAEMANAHSKTALGRPAVPSVRDDSTILNLSNISLGNGTVVNSRAASKGSVFVPQSSGSPITTPSHRETSLQLDHVNEESIQASEASTPQTPASAATSSSASAHGNASTALVKTSSSSHCPTQLQQQQEPPRSQPQDEHSALPLLRKHLREIIFLTTLQHHRIVRFLGFQFNGEGRLCLLMEYVAGGTLQTLVKNFGVFEENVIRLYTLQILEGLEYLKRKGVVHGDLKSANILVSEQGSVKLTDFGTSRFLREYAAEETGAREASGADKGLGAEMRRDRRRDKSREVHHAPEDRARRRYHNNSPNAEEAAEDSRGEEISVGNTERCRGWCRGGRDGIINSNDVHTAEDEEGEEPSEDDSPGRRLLCGTPLYMSPELIRTQEPTFASDMWALGCVVYEMSTGGILPWRPVHNHSAPAVIWYIGQRGEEGDGPSMDDVFTERNRLNHASTSPSLHEALDDSYVEECGGRHGHSARGGSAGHWNRTPSPMLLDLLQSTLNMNPALRPTPAELLQHPFIRNEASDAALEHWHTLVEANRRPAIHALKQHGEEEKELGLQRSLKSEPVSAIKSTLRSVRGNTRSASRHDSLSARASLSPARTSPSPEVIHKMLDGNAFAKLAGENPRGIESKQPHPSLHPPPPLGESMTPLSANLLGNSWDEVEPSPLLPPPPTASQPERQAPRARSVQAPSVLGAGNPDSQPLIYEPPQRLDVRKRRINAPQPAIRQTSATSELLPSAPYGAASVPWWTPQRFSAPVKIPASRSHTSVAAPMGMRQAEQQIPYTMPVAQQSASKSYLRQHQLFLKQNEIERRRLSFLTPQGGRQMRGRHRIEGPSTLQQQLPVPMASAQVASRMGTMHPPSYQYAMQQPVLECTPGYSDYNPQVNTQTVEMRLPPGFTSQSLSVSQQQGRRQSGSSGSKRVVAGVQLQNVPSSQQLRGNKPKHNSRRERARNAATIAAAVNVSASLHPNSRSPVTSMNSSHSRGTAAATSARSSSGPVLSHTSRPFAPPQQQASMQPLYPIVGGLTMEIDNLTISSPLLSSFAASMAPLPVERHSYVLGHSSAPMSVDQPASKSQQTHSQGPVFSLPSDPHHRHTALAQSTTASSFPPGSGGGGSAVQQTSPTNTSEVERAGTSAAQRKPRRGRQGRRNALFSSSLLHQSRLRNQRYASQMLRQQLQQISLERFHTCMTGHCNTQEHQKLSRLNDEAPASQQKEEPSRAKRRIRTSLRVPTRESNRRRQRRRSQKQRAESPEANAKQE</sequence>
<evidence type="ECO:0000256" key="5">
    <source>
        <dbReference type="SAM" id="MobiDB-lite"/>
    </source>
</evidence>
<dbReference type="Gene3D" id="1.10.510.10">
    <property type="entry name" value="Transferase(Phosphotransferase) domain 1"/>
    <property type="match status" value="2"/>
</dbReference>
<dbReference type="PROSITE" id="PS00107">
    <property type="entry name" value="PROTEIN_KINASE_ATP"/>
    <property type="match status" value="1"/>
</dbReference>
<evidence type="ECO:0000313" key="9">
    <source>
        <dbReference type="Proteomes" id="UP000419144"/>
    </source>
</evidence>
<keyword evidence="3 4" id="KW-0067">ATP-binding</keyword>
<feature type="compositionally biased region" description="Basic residues" evidence="5">
    <location>
        <begin position="1643"/>
        <end position="1653"/>
    </location>
</feature>
<evidence type="ECO:0000256" key="4">
    <source>
        <dbReference type="PROSITE-ProRule" id="PRU10141"/>
    </source>
</evidence>
<feature type="compositionally biased region" description="Low complexity" evidence="5">
    <location>
        <begin position="790"/>
        <end position="817"/>
    </location>
</feature>
<dbReference type="InterPro" id="IPR008271">
    <property type="entry name" value="Ser/Thr_kinase_AS"/>
</dbReference>
<evidence type="ECO:0000256" key="1">
    <source>
        <dbReference type="ARBA" id="ARBA00012513"/>
    </source>
</evidence>
<dbReference type="SMART" id="SM00220">
    <property type="entry name" value="S_TKc"/>
    <property type="match status" value="1"/>
</dbReference>
<feature type="compositionally biased region" description="Polar residues" evidence="5">
    <location>
        <begin position="1821"/>
        <end position="1830"/>
    </location>
</feature>
<dbReference type="Gene3D" id="2.60.200.20">
    <property type="match status" value="2"/>
</dbReference>
<feature type="region of interest" description="Disordered" evidence="5">
    <location>
        <begin position="1045"/>
        <end position="1071"/>
    </location>
</feature>
<feature type="region of interest" description="Disordered" evidence="5">
    <location>
        <begin position="166"/>
        <end position="199"/>
    </location>
</feature>
<feature type="region of interest" description="Disordered" evidence="5">
    <location>
        <begin position="1765"/>
        <end position="1861"/>
    </location>
</feature>
<feature type="compositionally biased region" description="Low complexity" evidence="5">
    <location>
        <begin position="1603"/>
        <end position="1626"/>
    </location>
</feature>
<dbReference type="CDD" id="cd00060">
    <property type="entry name" value="FHA"/>
    <property type="match status" value="1"/>
</dbReference>
<feature type="region of interest" description="Disordered" evidence="5">
    <location>
        <begin position="215"/>
        <end position="246"/>
    </location>
</feature>
<feature type="compositionally biased region" description="Polar residues" evidence="5">
    <location>
        <begin position="1"/>
        <end position="13"/>
    </location>
</feature>
<keyword evidence="9" id="KW-1185">Reference proteome</keyword>
<dbReference type="GO" id="GO:0005737">
    <property type="term" value="C:cytoplasm"/>
    <property type="evidence" value="ECO:0007669"/>
    <property type="project" value="TreeGrafter"/>
</dbReference>
<dbReference type="InterPro" id="IPR000253">
    <property type="entry name" value="FHA_dom"/>
</dbReference>
<feature type="region of interest" description="Disordered" evidence="5">
    <location>
        <begin position="301"/>
        <end position="321"/>
    </location>
</feature>
<dbReference type="Pfam" id="PF00069">
    <property type="entry name" value="Pkinase"/>
    <property type="match status" value="2"/>
</dbReference>
<feature type="compositionally biased region" description="Basic residues" evidence="5">
    <location>
        <begin position="1842"/>
        <end position="1851"/>
    </location>
</feature>
<dbReference type="InterPro" id="IPR017441">
    <property type="entry name" value="Protein_kinase_ATP_BS"/>
</dbReference>
<evidence type="ECO:0000256" key="3">
    <source>
        <dbReference type="ARBA" id="ARBA00022840"/>
    </source>
</evidence>
<gene>
    <name evidence="8" type="ORF">LtaPh_3315700</name>
</gene>
<feature type="compositionally biased region" description="Basic and acidic residues" evidence="5">
    <location>
        <begin position="1950"/>
        <end position="1962"/>
    </location>
</feature>
<feature type="compositionally biased region" description="Acidic residues" evidence="5">
    <location>
        <begin position="1055"/>
        <end position="1066"/>
    </location>
</feature>
<feature type="region of interest" description="Disordered" evidence="5">
    <location>
        <begin position="787"/>
        <end position="846"/>
    </location>
</feature>
<dbReference type="PANTHER" id="PTHR48012:SF4">
    <property type="entry name" value="MITOGEN-ACTIVATED PROTEIN KINASE KINASE KINASE A"/>
    <property type="match status" value="1"/>
</dbReference>
<feature type="region of interest" description="Disordered" evidence="5">
    <location>
        <begin position="1902"/>
        <end position="1962"/>
    </location>
</feature>
<dbReference type="PANTHER" id="PTHR48012">
    <property type="entry name" value="STERILE20-LIKE KINASE, ISOFORM B-RELATED"/>
    <property type="match status" value="1"/>
</dbReference>
<feature type="compositionally biased region" description="Polar residues" evidence="5">
    <location>
        <begin position="818"/>
        <end position="827"/>
    </location>
</feature>
<evidence type="ECO:0000313" key="8">
    <source>
        <dbReference type="EMBL" id="GET91893.1"/>
    </source>
</evidence>
<feature type="compositionally biased region" description="Polar residues" evidence="5">
    <location>
        <begin position="35"/>
        <end position="53"/>
    </location>
</feature>
<keyword evidence="8" id="KW-0808">Transferase</keyword>
<feature type="compositionally biased region" description="Polar residues" evidence="5">
    <location>
        <begin position="1670"/>
        <end position="1682"/>
    </location>
</feature>
<dbReference type="VEuPathDB" id="TriTrypDB:LtaPh_3315700"/>
<dbReference type="InterPro" id="IPR008984">
    <property type="entry name" value="SMAD_FHA_dom_sf"/>
</dbReference>
<dbReference type="InterPro" id="IPR011009">
    <property type="entry name" value="Kinase-like_dom_sf"/>
</dbReference>
<feature type="region of interest" description="Disordered" evidence="5">
    <location>
        <begin position="1598"/>
        <end position="1716"/>
    </location>
</feature>
<evidence type="ECO:0000256" key="2">
    <source>
        <dbReference type="ARBA" id="ARBA00022741"/>
    </source>
</evidence>
<feature type="compositionally biased region" description="Polar residues" evidence="5">
    <location>
        <begin position="167"/>
        <end position="179"/>
    </location>
</feature>
<feature type="compositionally biased region" description="Low complexity" evidence="5">
    <location>
        <begin position="1683"/>
        <end position="1700"/>
    </location>
</feature>
<feature type="compositionally biased region" description="Low complexity" evidence="5">
    <location>
        <begin position="1656"/>
        <end position="1669"/>
    </location>
</feature>
<keyword evidence="2 4" id="KW-0547">Nucleotide-binding</keyword>
<dbReference type="PROSITE" id="PS00108">
    <property type="entry name" value="PROTEIN_KINASE_ST"/>
    <property type="match status" value="1"/>
</dbReference>
<dbReference type="Proteomes" id="UP000419144">
    <property type="component" value="Unassembled WGS sequence"/>
</dbReference>
<dbReference type="InterPro" id="IPR000719">
    <property type="entry name" value="Prot_kinase_dom"/>
</dbReference>
<dbReference type="InterPro" id="IPR050629">
    <property type="entry name" value="STE20/SPS1-PAK"/>
</dbReference>
<feature type="region of interest" description="Disordered" evidence="5">
    <location>
        <begin position="1254"/>
        <end position="1310"/>
    </location>
</feature>
<feature type="compositionally biased region" description="Polar residues" evidence="5">
    <location>
        <begin position="1773"/>
        <end position="1786"/>
    </location>
</feature>
<protein>
    <recommendedName>
        <fullName evidence="1">non-specific serine/threonine protein kinase</fullName>
        <ecNumber evidence="1">2.7.11.1</ecNumber>
    </recommendedName>
</protein>
<dbReference type="GO" id="GO:0004674">
    <property type="term" value="F:protein serine/threonine kinase activity"/>
    <property type="evidence" value="ECO:0007669"/>
    <property type="project" value="UniProtKB-EC"/>
</dbReference>
<dbReference type="GO" id="GO:0005524">
    <property type="term" value="F:ATP binding"/>
    <property type="evidence" value="ECO:0007669"/>
    <property type="project" value="UniProtKB-UniRule"/>
</dbReference>
<proteinExistence type="predicted"/>
<dbReference type="EMBL" id="BLBS01000051">
    <property type="protein sequence ID" value="GET91893.1"/>
    <property type="molecule type" value="Genomic_DNA"/>
</dbReference>
<feature type="domain" description="FHA" evidence="6">
    <location>
        <begin position="107"/>
        <end position="159"/>
    </location>
</feature>
<dbReference type="SUPFAM" id="SSF56112">
    <property type="entry name" value="Protein kinase-like (PK-like)"/>
    <property type="match status" value="1"/>
</dbReference>
<reference evidence="8" key="1">
    <citation type="submission" date="2019-11" db="EMBL/GenBank/DDBJ databases">
        <title>Leishmania tarentolae CDS.</title>
        <authorList>
            <person name="Goto Y."/>
            <person name="Yamagishi J."/>
        </authorList>
    </citation>
    <scope>NUCLEOTIDE SEQUENCE [LARGE SCALE GENOMIC DNA]</scope>
    <source>
        <strain evidence="8">Parrot Tar II</strain>
    </source>
</reference>
<feature type="compositionally biased region" description="Basic and acidic residues" evidence="5">
    <location>
        <begin position="180"/>
        <end position="192"/>
    </location>
</feature>
<organism evidence="8 9">
    <name type="scientific">Leishmania tarentolae</name>
    <name type="common">Sauroleishmania tarentolae</name>
    <dbReference type="NCBI Taxonomy" id="5689"/>
    <lineage>
        <taxon>Eukaryota</taxon>
        <taxon>Discoba</taxon>
        <taxon>Euglenozoa</taxon>
        <taxon>Kinetoplastea</taxon>
        <taxon>Metakinetoplastina</taxon>
        <taxon>Trypanosomatida</taxon>
        <taxon>Trypanosomatidae</taxon>
        <taxon>Leishmaniinae</taxon>
        <taxon>Leishmania</taxon>
        <taxon>lizard Leishmania</taxon>
    </lineage>
</organism>
<dbReference type="OrthoDB" id="6513151at2759"/>
<feature type="compositionally biased region" description="Low complexity" evidence="5">
    <location>
        <begin position="1295"/>
        <end position="1309"/>
    </location>
</feature>
<feature type="binding site" evidence="4">
    <location>
        <position position="693"/>
    </location>
    <ligand>
        <name>ATP</name>
        <dbReference type="ChEBI" id="CHEBI:30616"/>
    </ligand>
</feature>
<dbReference type="PROSITE" id="PS50006">
    <property type="entry name" value="FHA_DOMAIN"/>
    <property type="match status" value="1"/>
</dbReference>
<evidence type="ECO:0000259" key="7">
    <source>
        <dbReference type="PROSITE" id="PS50011"/>
    </source>
</evidence>
<keyword evidence="8" id="KW-0418">Kinase</keyword>
<feature type="compositionally biased region" description="Basic and acidic residues" evidence="5">
    <location>
        <begin position="982"/>
        <end position="1003"/>
    </location>
</feature>
<dbReference type="PROSITE" id="PS50011">
    <property type="entry name" value="PROTEIN_KINASE_DOM"/>
    <property type="match status" value="1"/>
</dbReference>
<accession>A0A640KQK5</accession>